<evidence type="ECO:0000313" key="1">
    <source>
        <dbReference type="EMBL" id="KQB87184.1"/>
    </source>
</evidence>
<reference evidence="1 2" key="1">
    <citation type="submission" date="2015-10" db="EMBL/GenBank/DDBJ databases">
        <title>Corynebacteirum lowii and Corynebacterium oculi species nova, derived from human clinical disease and and emended description of Corynebacterium mastiditis.</title>
        <authorList>
            <person name="Bernard K."/>
            <person name="Pacheco A.L."/>
            <person name="Mcdougall C."/>
            <person name="Burtx T."/>
            <person name="Weibe D."/>
            <person name="Tyler S."/>
            <person name="Olson A.B."/>
            <person name="Cnockaert M."/>
            <person name="Eguchi H."/>
            <person name="Kuwahara T."/>
            <person name="Nakayama-Imaohji H."/>
            <person name="Boudewijins M."/>
            <person name="Van Hoecke F."/>
            <person name="Bernier A.-M."/>
            <person name="Vandamme P."/>
        </authorList>
    </citation>
    <scope>NUCLEOTIDE SEQUENCE [LARGE SCALE GENOMIC DNA]</scope>
    <source>
        <strain evidence="1 2">NML 130206</strain>
    </source>
</reference>
<sequence length="51" mass="5829">MDYALWYANHDDLHVSDNLLDKVEEEMTRTKDYRGLATSIATLRAANAKTT</sequence>
<proteinExistence type="predicted"/>
<gene>
    <name evidence="1" type="ORF">Clow_00237</name>
</gene>
<name>A0A0Q0YK28_9CORY</name>
<organism evidence="1 2">
    <name type="scientific">Corynebacterium lowii</name>
    <dbReference type="NCBI Taxonomy" id="1544413"/>
    <lineage>
        <taxon>Bacteria</taxon>
        <taxon>Bacillati</taxon>
        <taxon>Actinomycetota</taxon>
        <taxon>Actinomycetes</taxon>
        <taxon>Mycobacteriales</taxon>
        <taxon>Corynebacteriaceae</taxon>
        <taxon>Corynebacterium</taxon>
    </lineage>
</organism>
<accession>A0A0Q0YK28</accession>
<comment type="caution">
    <text evidence="1">The sequence shown here is derived from an EMBL/GenBank/DDBJ whole genome shotgun (WGS) entry which is preliminary data.</text>
</comment>
<dbReference type="AlphaFoldDB" id="A0A0Q0YK28"/>
<dbReference type="EMBL" id="LKEV01000001">
    <property type="protein sequence ID" value="KQB87184.1"/>
    <property type="molecule type" value="Genomic_DNA"/>
</dbReference>
<protein>
    <submittedName>
        <fullName evidence="1">Uncharacterized protein</fullName>
    </submittedName>
</protein>
<evidence type="ECO:0000313" key="2">
    <source>
        <dbReference type="Proteomes" id="UP000050488"/>
    </source>
</evidence>
<keyword evidence="2" id="KW-1185">Reference proteome</keyword>
<dbReference type="PATRIC" id="fig|1544413.3.peg.239"/>
<dbReference type="Proteomes" id="UP000050488">
    <property type="component" value="Unassembled WGS sequence"/>
</dbReference>